<reference evidence="3" key="1">
    <citation type="journal article" date="2019" name="Int. J. Syst. Evol. Microbiol.">
        <title>The Global Catalogue of Microorganisms (GCM) 10K type strain sequencing project: providing services to taxonomists for standard genome sequencing and annotation.</title>
        <authorList>
            <consortium name="The Broad Institute Genomics Platform"/>
            <consortium name="The Broad Institute Genome Sequencing Center for Infectious Disease"/>
            <person name="Wu L."/>
            <person name="Ma J."/>
        </authorList>
    </citation>
    <scope>NUCLEOTIDE SEQUENCE [LARGE SCALE GENOMIC DNA]</scope>
    <source>
        <strain evidence="3">KACC 14249</strain>
    </source>
</reference>
<organism evidence="2 3">
    <name type="scientific">Angustibacter luteus</name>
    <dbReference type="NCBI Taxonomy" id="658456"/>
    <lineage>
        <taxon>Bacteria</taxon>
        <taxon>Bacillati</taxon>
        <taxon>Actinomycetota</taxon>
        <taxon>Actinomycetes</taxon>
        <taxon>Kineosporiales</taxon>
        <taxon>Kineosporiaceae</taxon>
    </lineage>
</organism>
<dbReference type="SMART" id="SM00260">
    <property type="entry name" value="CheW"/>
    <property type="match status" value="1"/>
</dbReference>
<evidence type="ECO:0000313" key="3">
    <source>
        <dbReference type="Proteomes" id="UP001596189"/>
    </source>
</evidence>
<feature type="domain" description="CheW-like" evidence="1">
    <location>
        <begin position="2"/>
        <end position="138"/>
    </location>
</feature>
<dbReference type="PANTHER" id="PTHR22617:SF23">
    <property type="entry name" value="CHEMOTAXIS PROTEIN CHEW"/>
    <property type="match status" value="1"/>
</dbReference>
<proteinExistence type="predicted"/>
<accession>A0ABW1JJA6</accession>
<name>A0ABW1JJA6_9ACTN</name>
<evidence type="ECO:0000259" key="1">
    <source>
        <dbReference type="PROSITE" id="PS50851"/>
    </source>
</evidence>
<dbReference type="EMBL" id="JBHSRD010000007">
    <property type="protein sequence ID" value="MFC6008829.1"/>
    <property type="molecule type" value="Genomic_DNA"/>
</dbReference>
<dbReference type="InterPro" id="IPR039315">
    <property type="entry name" value="CheW"/>
</dbReference>
<comment type="caution">
    <text evidence="2">The sequence shown here is derived from an EMBL/GenBank/DDBJ whole genome shotgun (WGS) entry which is preliminary data.</text>
</comment>
<dbReference type="Gene3D" id="2.30.30.40">
    <property type="entry name" value="SH3 Domains"/>
    <property type="match status" value="1"/>
</dbReference>
<dbReference type="InterPro" id="IPR036061">
    <property type="entry name" value="CheW-like_dom_sf"/>
</dbReference>
<dbReference type="PROSITE" id="PS50851">
    <property type="entry name" value="CHEW"/>
    <property type="match status" value="1"/>
</dbReference>
<sequence>MSTQLATFTLDGHTLAIAVEQVQEVLRSQTRTRVPLAPPRVAGLVNLRGQVLTAVDLRVPLGLPPRTEGEPMVVVVRVGGEPVSLLVDTIGDVVEVDERDFEPAPDTLTGAARELILGAYKLPDRLVLALDADRAVGL</sequence>
<dbReference type="RefSeq" id="WP_345715833.1">
    <property type="nucleotide sequence ID" value="NZ_BAABFP010000003.1"/>
</dbReference>
<protein>
    <submittedName>
        <fullName evidence="2">Chemotaxis protein CheW</fullName>
    </submittedName>
</protein>
<dbReference type="Gene3D" id="2.40.50.180">
    <property type="entry name" value="CheA-289, Domain 4"/>
    <property type="match status" value="1"/>
</dbReference>
<dbReference type="InterPro" id="IPR002545">
    <property type="entry name" value="CheW-lke_dom"/>
</dbReference>
<evidence type="ECO:0000313" key="2">
    <source>
        <dbReference type="EMBL" id="MFC6008829.1"/>
    </source>
</evidence>
<dbReference type="Proteomes" id="UP001596189">
    <property type="component" value="Unassembled WGS sequence"/>
</dbReference>
<dbReference type="SUPFAM" id="SSF50341">
    <property type="entry name" value="CheW-like"/>
    <property type="match status" value="1"/>
</dbReference>
<gene>
    <name evidence="2" type="ORF">ACFQDO_16975</name>
</gene>
<dbReference type="PANTHER" id="PTHR22617">
    <property type="entry name" value="CHEMOTAXIS SENSOR HISTIDINE KINASE-RELATED"/>
    <property type="match status" value="1"/>
</dbReference>
<dbReference type="Pfam" id="PF01584">
    <property type="entry name" value="CheW"/>
    <property type="match status" value="1"/>
</dbReference>
<keyword evidence="3" id="KW-1185">Reference proteome</keyword>